<protein>
    <recommendedName>
        <fullName evidence="4">YjzD family protein</fullName>
    </recommendedName>
</protein>
<dbReference type="EMBL" id="JPVU01000094">
    <property type="protein sequence ID" value="KFN92516.1"/>
    <property type="molecule type" value="Genomic_DNA"/>
</dbReference>
<dbReference type="AlphaFoldDB" id="A0A091C3W3"/>
<organism evidence="2 3">
    <name type="scientific">Tetragenococcus muriaticus PMC-11-5</name>
    <dbReference type="NCBI Taxonomy" id="1302649"/>
    <lineage>
        <taxon>Bacteria</taxon>
        <taxon>Bacillati</taxon>
        <taxon>Bacillota</taxon>
        <taxon>Bacilli</taxon>
        <taxon>Lactobacillales</taxon>
        <taxon>Enterococcaceae</taxon>
        <taxon>Tetragenococcus</taxon>
    </lineage>
</organism>
<name>A0A091C3W3_9ENTE</name>
<evidence type="ECO:0000256" key="1">
    <source>
        <dbReference type="SAM" id="Phobius"/>
    </source>
</evidence>
<sequence>MRYLITIIWSLILGQVVGFIGSALTSTNYDFVLTTICSLIVAVIVMAIGAIVYPNNKQSH</sequence>
<reference evidence="2 3" key="1">
    <citation type="submission" date="2014-08" db="EMBL/GenBank/DDBJ databases">
        <title>Genome sequence of Tetragenococcus muriaticus.</title>
        <authorList>
            <person name="Chuea-nongthon C."/>
            <person name="Rodtong S."/>
            <person name="Yongsawatdigul J."/>
            <person name="Steele J.L."/>
            <person name="Liu X.-y."/>
            <person name="Speers J."/>
            <person name="Glasner J.D."/>
            <person name="Neeno-Eckwall E.C."/>
        </authorList>
    </citation>
    <scope>NUCLEOTIDE SEQUENCE [LARGE SCALE GENOMIC DNA]</scope>
    <source>
        <strain evidence="2 3">PMC-11-5</strain>
    </source>
</reference>
<comment type="caution">
    <text evidence="2">The sequence shown here is derived from an EMBL/GenBank/DDBJ whole genome shotgun (WGS) entry which is preliminary data.</text>
</comment>
<evidence type="ECO:0000313" key="3">
    <source>
        <dbReference type="Proteomes" id="UP000029380"/>
    </source>
</evidence>
<dbReference type="RefSeq" id="WP_028790062.1">
    <property type="nucleotide sequence ID" value="NZ_JPVU01000094.1"/>
</dbReference>
<keyword evidence="1" id="KW-1133">Transmembrane helix</keyword>
<feature type="transmembrane region" description="Helical" evidence="1">
    <location>
        <begin position="7"/>
        <end position="25"/>
    </location>
</feature>
<keyword evidence="1" id="KW-0812">Transmembrane</keyword>
<dbReference type="PATRIC" id="fig|1302649.3.peg.890"/>
<dbReference type="OrthoDB" id="2139526at2"/>
<feature type="transmembrane region" description="Helical" evidence="1">
    <location>
        <begin position="31"/>
        <end position="53"/>
    </location>
</feature>
<evidence type="ECO:0008006" key="4">
    <source>
        <dbReference type="Google" id="ProtNLM"/>
    </source>
</evidence>
<dbReference type="Proteomes" id="UP000029380">
    <property type="component" value="Unassembled WGS sequence"/>
</dbReference>
<evidence type="ECO:0000313" key="2">
    <source>
        <dbReference type="EMBL" id="KFN92516.1"/>
    </source>
</evidence>
<accession>A0A091C3W3</accession>
<gene>
    <name evidence="2" type="ORF">TMUPMC115_0887</name>
</gene>
<keyword evidence="1" id="KW-0472">Membrane</keyword>
<dbReference type="Pfam" id="PF11151">
    <property type="entry name" value="DUF2929"/>
    <property type="match status" value="1"/>
</dbReference>
<proteinExistence type="predicted"/>
<dbReference type="InterPro" id="IPR021324">
    <property type="entry name" value="DUF2929"/>
</dbReference>